<accession>A0A7D6V6Q8</accession>
<dbReference type="RefSeq" id="WP_181586142.1">
    <property type="nucleotide sequence ID" value="NZ_CP059399.1"/>
</dbReference>
<dbReference type="EMBL" id="CP059399">
    <property type="protein sequence ID" value="QLY27533.1"/>
    <property type="molecule type" value="Genomic_DNA"/>
</dbReference>
<organism evidence="1 2">
    <name type="scientific">Nocardia huaxiensis</name>
    <dbReference type="NCBI Taxonomy" id="2755382"/>
    <lineage>
        <taxon>Bacteria</taxon>
        <taxon>Bacillati</taxon>
        <taxon>Actinomycetota</taxon>
        <taxon>Actinomycetes</taxon>
        <taxon>Mycobacteriales</taxon>
        <taxon>Nocardiaceae</taxon>
        <taxon>Nocardia</taxon>
    </lineage>
</organism>
<dbReference type="AlphaFoldDB" id="A0A7D6V6Q8"/>
<reference evidence="1 2" key="1">
    <citation type="submission" date="2020-07" db="EMBL/GenBank/DDBJ databases">
        <authorList>
            <person name="Zhuang K."/>
            <person name="Ran Y."/>
        </authorList>
    </citation>
    <scope>NUCLEOTIDE SEQUENCE [LARGE SCALE GENOMIC DNA]</scope>
    <source>
        <strain evidence="1 2">WCH-YHL-001</strain>
    </source>
</reference>
<name>A0A7D6V6Q8_9NOCA</name>
<proteinExistence type="predicted"/>
<evidence type="ECO:0000313" key="1">
    <source>
        <dbReference type="EMBL" id="QLY27533.1"/>
    </source>
</evidence>
<sequence length="84" mass="8879">MSRCSLCVAALDHCHGTLIEHLDLAVECTEPDCTDHAYPRHPLIADCADILGGCACDPRGTEFLEIHVEVMEAEAASTASGLVG</sequence>
<evidence type="ECO:0000313" key="2">
    <source>
        <dbReference type="Proteomes" id="UP000515512"/>
    </source>
</evidence>
<dbReference type="KEGG" id="nhu:H0264_02650"/>
<keyword evidence="2" id="KW-1185">Reference proteome</keyword>
<protein>
    <submittedName>
        <fullName evidence="1">Uncharacterized protein</fullName>
    </submittedName>
</protein>
<dbReference type="Proteomes" id="UP000515512">
    <property type="component" value="Chromosome"/>
</dbReference>
<gene>
    <name evidence="1" type="ORF">H0264_02650</name>
</gene>